<dbReference type="PROSITE" id="PS51689">
    <property type="entry name" value="SAM_RNA_A_N6_MT"/>
    <property type="match status" value="1"/>
</dbReference>
<dbReference type="GO" id="GO:0000179">
    <property type="term" value="F:rRNA (adenine-N6,N6-)-dimethyltransferase activity"/>
    <property type="evidence" value="ECO:0007669"/>
    <property type="project" value="UniProtKB-UniRule"/>
</dbReference>
<evidence type="ECO:0000313" key="8">
    <source>
        <dbReference type="EMBL" id="PRW63402.1"/>
    </source>
</evidence>
<evidence type="ECO:0000259" key="7">
    <source>
        <dbReference type="SMART" id="SM00650"/>
    </source>
</evidence>
<dbReference type="Gene3D" id="3.40.50.150">
    <property type="entry name" value="Vaccinia Virus protein VP39"/>
    <property type="match status" value="1"/>
</dbReference>
<dbReference type="CDD" id="cd02440">
    <property type="entry name" value="AdoMet_MTases"/>
    <property type="match status" value="1"/>
</dbReference>
<proteinExistence type="inferred from homology"/>
<name>A0A2T0GWC1_ACTMO</name>
<sequence>MSNGHPSSGGDRSSHPGGAHELGQNFLVDRSTIENIVRLVGRTSGPVVEFCPGRGAVTLPLSESGRRITAVELDPRHAARLRKRVGDEVRVVRDDVLRFPLPRHAYTLVGNLPFHLTTAVLRRILAAGHWNTAVLIVQWEVARRRAGVGGASMLTASWWPWYEFELHRRVPAGSFRPVPSVDAGLLTIHRRPHPLVEGRTEYQRFVKRVFTGPGRGLARILSRTGYAPRTGIARELRRRGIPPEALPKELNATQWARLWEVISSPPPRDRG</sequence>
<dbReference type="RefSeq" id="WP_106113786.1">
    <property type="nucleotide sequence ID" value="NZ_PVSR01000015.1"/>
</dbReference>
<dbReference type="EMBL" id="PVSR01000015">
    <property type="protein sequence ID" value="PRW63402.1"/>
    <property type="molecule type" value="Genomic_DNA"/>
</dbReference>
<evidence type="ECO:0000256" key="1">
    <source>
        <dbReference type="ARBA" id="ARBA00022603"/>
    </source>
</evidence>
<feature type="binding site" evidence="5">
    <location>
        <position position="95"/>
    </location>
    <ligand>
        <name>S-adenosyl-L-methionine</name>
        <dbReference type="ChEBI" id="CHEBI:59789"/>
    </ligand>
</feature>
<dbReference type="AlphaFoldDB" id="A0A2T0GWC1"/>
<feature type="domain" description="Ribosomal RNA adenine methylase transferase N-terminal" evidence="7">
    <location>
        <begin position="32"/>
        <end position="192"/>
    </location>
</feature>
<keyword evidence="2 5" id="KW-0808">Transferase</keyword>
<reference evidence="8 9" key="1">
    <citation type="submission" date="2018-03" db="EMBL/GenBank/DDBJ databases">
        <title>Actinopolyspora mortivallis from Sahara, screening for active biomolecules.</title>
        <authorList>
            <person name="Selama O."/>
            <person name="Wellington E.M.H."/>
            <person name="Hacene H."/>
        </authorList>
    </citation>
    <scope>NUCLEOTIDE SEQUENCE [LARGE SCALE GENOMIC DNA]</scope>
    <source>
        <strain evidence="8 9">M5A</strain>
    </source>
</reference>
<dbReference type="GO" id="GO:0005829">
    <property type="term" value="C:cytosol"/>
    <property type="evidence" value="ECO:0007669"/>
    <property type="project" value="TreeGrafter"/>
</dbReference>
<feature type="binding site" evidence="5">
    <location>
        <position position="111"/>
    </location>
    <ligand>
        <name>S-adenosyl-L-methionine</name>
        <dbReference type="ChEBI" id="CHEBI:59789"/>
    </ligand>
</feature>
<organism evidence="8 9">
    <name type="scientific">Actinopolyspora mortivallis</name>
    <dbReference type="NCBI Taxonomy" id="33906"/>
    <lineage>
        <taxon>Bacteria</taxon>
        <taxon>Bacillati</taxon>
        <taxon>Actinomycetota</taxon>
        <taxon>Actinomycetes</taxon>
        <taxon>Actinopolysporales</taxon>
        <taxon>Actinopolysporaceae</taxon>
        <taxon>Actinopolyspora</taxon>
    </lineage>
</organism>
<dbReference type="InParanoid" id="A0A2T0GWC1"/>
<evidence type="ECO:0000256" key="4">
    <source>
        <dbReference type="ARBA" id="ARBA00022884"/>
    </source>
</evidence>
<dbReference type="InterPro" id="IPR020598">
    <property type="entry name" value="rRNA_Ade_methylase_Trfase_N"/>
</dbReference>
<dbReference type="Proteomes" id="UP000239352">
    <property type="component" value="Unassembled WGS sequence"/>
</dbReference>
<accession>A0A2T0GWC1</accession>
<dbReference type="Pfam" id="PF00398">
    <property type="entry name" value="RrnaAD"/>
    <property type="match status" value="1"/>
</dbReference>
<evidence type="ECO:0000256" key="3">
    <source>
        <dbReference type="ARBA" id="ARBA00022691"/>
    </source>
</evidence>
<dbReference type="SUPFAM" id="SSF53335">
    <property type="entry name" value="S-adenosyl-L-methionine-dependent methyltransferases"/>
    <property type="match status" value="1"/>
</dbReference>
<dbReference type="PANTHER" id="PTHR11727:SF7">
    <property type="entry name" value="DIMETHYLADENOSINE TRANSFERASE-RELATED"/>
    <property type="match status" value="1"/>
</dbReference>
<dbReference type="PANTHER" id="PTHR11727">
    <property type="entry name" value="DIMETHYLADENOSINE TRANSFERASE"/>
    <property type="match status" value="1"/>
</dbReference>
<dbReference type="InterPro" id="IPR001737">
    <property type="entry name" value="KsgA/Erm"/>
</dbReference>
<keyword evidence="4 5" id="KW-0694">RNA-binding</keyword>
<evidence type="ECO:0000256" key="6">
    <source>
        <dbReference type="SAM" id="MobiDB-lite"/>
    </source>
</evidence>
<gene>
    <name evidence="8" type="primary">erm-23S_rRNA</name>
    <name evidence="8" type="ORF">CEP50_10685</name>
</gene>
<comment type="caution">
    <text evidence="5">Lacks conserved residue(s) required for the propagation of feature annotation.</text>
</comment>
<feature type="binding site" evidence="5">
    <location>
        <position position="25"/>
    </location>
    <ligand>
        <name>S-adenosyl-L-methionine</name>
        <dbReference type="ChEBI" id="CHEBI:59789"/>
    </ligand>
</feature>
<feature type="binding site" evidence="5">
    <location>
        <position position="72"/>
    </location>
    <ligand>
        <name>S-adenosyl-L-methionine</name>
        <dbReference type="ChEBI" id="CHEBI:59789"/>
    </ligand>
</feature>
<comment type="similarity">
    <text evidence="5">Belongs to the class I-like SAM-binding methyltransferase superfamily. rRNA adenine N(6)-methyltransferase family.</text>
</comment>
<keyword evidence="9" id="KW-1185">Reference proteome</keyword>
<evidence type="ECO:0000256" key="2">
    <source>
        <dbReference type="ARBA" id="ARBA00022679"/>
    </source>
</evidence>
<dbReference type="SMART" id="SM00650">
    <property type="entry name" value="rADc"/>
    <property type="match status" value="1"/>
</dbReference>
<protein>
    <submittedName>
        <fullName evidence="8">23S ribosomal RNA methyltransferase Erm</fullName>
    </submittedName>
</protein>
<comment type="caution">
    <text evidence="8">The sequence shown here is derived from an EMBL/GenBank/DDBJ whole genome shotgun (WGS) entry which is preliminary data.</text>
</comment>
<feature type="region of interest" description="Disordered" evidence="6">
    <location>
        <begin position="1"/>
        <end position="22"/>
    </location>
</feature>
<dbReference type="InterPro" id="IPR029063">
    <property type="entry name" value="SAM-dependent_MTases_sf"/>
</dbReference>
<feature type="binding site" evidence="5">
    <location>
        <position position="27"/>
    </location>
    <ligand>
        <name>S-adenosyl-L-methionine</name>
        <dbReference type="ChEBI" id="CHEBI:59789"/>
    </ligand>
</feature>
<evidence type="ECO:0000313" key="9">
    <source>
        <dbReference type="Proteomes" id="UP000239352"/>
    </source>
</evidence>
<dbReference type="NCBIfam" id="NF000499">
    <property type="entry name" value="Erm23S_rRNA_broad"/>
    <property type="match status" value="1"/>
</dbReference>
<keyword evidence="1 5" id="KW-0489">Methyltransferase</keyword>
<keyword evidence="3 5" id="KW-0949">S-adenosyl-L-methionine</keyword>
<dbReference type="GO" id="GO:0003723">
    <property type="term" value="F:RNA binding"/>
    <property type="evidence" value="ECO:0007669"/>
    <property type="project" value="UniProtKB-UniRule"/>
</dbReference>
<evidence type="ECO:0000256" key="5">
    <source>
        <dbReference type="PROSITE-ProRule" id="PRU01026"/>
    </source>
</evidence>